<dbReference type="PANTHER" id="PTHR11103:SF18">
    <property type="entry name" value="SLR1189 PROTEIN"/>
    <property type="match status" value="1"/>
</dbReference>
<evidence type="ECO:0000259" key="4">
    <source>
        <dbReference type="PROSITE" id="PS50970"/>
    </source>
</evidence>
<reference evidence="5 6" key="1">
    <citation type="journal article" date="2017" name="Int. J. Syst. Evol. Microbiol.">
        <title>Gemmobacter straminiformis sp. nov., isolated from an artificial fountain.</title>
        <authorList>
            <person name="Kang J.Y."/>
            <person name="Kim M.J."/>
            <person name="Chun J."/>
            <person name="Son K.P."/>
            <person name="Jahng K.Y."/>
        </authorList>
    </citation>
    <scope>NUCLEOTIDE SEQUENCE [LARGE SCALE GENOMIC DNA]</scope>
    <source>
        <strain evidence="5 6">CAM-8</strain>
    </source>
</reference>
<dbReference type="Pfam" id="PF02574">
    <property type="entry name" value="S-methyl_trans"/>
    <property type="match status" value="1"/>
</dbReference>
<dbReference type="InterPro" id="IPR036589">
    <property type="entry name" value="HCY_dom_sf"/>
</dbReference>
<feature type="binding site" evidence="3">
    <location>
        <position position="293"/>
    </location>
    <ligand>
        <name>Zn(2+)</name>
        <dbReference type="ChEBI" id="CHEBI:29105"/>
    </ligand>
</feature>
<dbReference type="EMBL" id="JACLQD010000002">
    <property type="protein sequence ID" value="MBC2835543.1"/>
    <property type="molecule type" value="Genomic_DNA"/>
</dbReference>
<protein>
    <submittedName>
        <fullName evidence="5">Homocysteine S-methyltransferase family protein</fullName>
    </submittedName>
</protein>
<dbReference type="GO" id="GO:0008168">
    <property type="term" value="F:methyltransferase activity"/>
    <property type="evidence" value="ECO:0007669"/>
    <property type="project" value="UniProtKB-UniRule"/>
</dbReference>
<feature type="domain" description="Hcy-binding" evidence="4">
    <location>
        <begin position="4"/>
        <end position="308"/>
    </location>
</feature>
<evidence type="ECO:0000256" key="3">
    <source>
        <dbReference type="PROSITE-ProRule" id="PRU00333"/>
    </source>
</evidence>
<keyword evidence="1 3" id="KW-0489">Methyltransferase</keyword>
<proteinExistence type="predicted"/>
<accession>A0A842I820</accession>
<dbReference type="InterPro" id="IPR003726">
    <property type="entry name" value="HCY_dom"/>
</dbReference>
<keyword evidence="6" id="KW-1185">Reference proteome</keyword>
<sequence length="319" mass="34026">MAPTALSGLIETRRPWLADGGLETDLIYNRGFDLPDFAAFTLLGDARGEAALGDYFDGFLSLARANGTGFVLDTATWRAGQVWGERMGLDHAAIATANARATDFARTLRDRWPDVPTVINGVIGPAGDGYRIDQEMSAWHARMAHAVQIEALALAGVDLVTAMTMTYVTEAIGIAGAAAAVGLPCVISFTVETDGRLPSGQPLDEAIYDVEQLETPPLWYMVNCAHPEHFAHLFDPAQDWTQRIGGLRANASRASHAVLDSMTSLDDGDPQDFGALYGAVAQALPNLRLIGGCCGTDHRHISAAGETCLHHGTARQARA</sequence>
<evidence type="ECO:0000313" key="6">
    <source>
        <dbReference type="Proteomes" id="UP000555411"/>
    </source>
</evidence>
<name>A0A842I820_9RHOB</name>
<dbReference type="GO" id="GO:0046872">
    <property type="term" value="F:metal ion binding"/>
    <property type="evidence" value="ECO:0007669"/>
    <property type="project" value="UniProtKB-KW"/>
</dbReference>
<evidence type="ECO:0000256" key="1">
    <source>
        <dbReference type="ARBA" id="ARBA00022603"/>
    </source>
</evidence>
<evidence type="ECO:0000256" key="2">
    <source>
        <dbReference type="ARBA" id="ARBA00022679"/>
    </source>
</evidence>
<dbReference type="PANTHER" id="PTHR11103">
    <property type="entry name" value="SLR1189 PROTEIN"/>
    <property type="match status" value="1"/>
</dbReference>
<organism evidence="5 6">
    <name type="scientific">Paragemmobacter straminiformis</name>
    <dbReference type="NCBI Taxonomy" id="2045119"/>
    <lineage>
        <taxon>Bacteria</taxon>
        <taxon>Pseudomonadati</taxon>
        <taxon>Pseudomonadota</taxon>
        <taxon>Alphaproteobacteria</taxon>
        <taxon>Rhodobacterales</taxon>
        <taxon>Paracoccaceae</taxon>
        <taxon>Paragemmobacter</taxon>
    </lineage>
</organism>
<keyword evidence="3" id="KW-0862">Zinc</keyword>
<keyword evidence="2 3" id="KW-0808">Transferase</keyword>
<feature type="binding site" evidence="3">
    <location>
        <position position="294"/>
    </location>
    <ligand>
        <name>Zn(2+)</name>
        <dbReference type="ChEBI" id="CHEBI:29105"/>
    </ligand>
</feature>
<gene>
    <name evidence="5" type="ORF">H7F16_08490</name>
</gene>
<dbReference type="AlphaFoldDB" id="A0A842I820"/>
<comment type="caution">
    <text evidence="5">The sequence shown here is derived from an EMBL/GenBank/DDBJ whole genome shotgun (WGS) entry which is preliminary data.</text>
</comment>
<dbReference type="RefSeq" id="WP_185797134.1">
    <property type="nucleotide sequence ID" value="NZ_JACLQD010000002.1"/>
</dbReference>
<dbReference type="Proteomes" id="UP000555411">
    <property type="component" value="Unassembled WGS sequence"/>
</dbReference>
<comment type="cofactor">
    <cofactor evidence="3">
        <name>Zn(2+)</name>
        <dbReference type="ChEBI" id="CHEBI:29105"/>
    </cofactor>
</comment>
<dbReference type="Gene3D" id="3.20.20.330">
    <property type="entry name" value="Homocysteine-binding-like domain"/>
    <property type="match status" value="1"/>
</dbReference>
<keyword evidence="3" id="KW-0479">Metal-binding</keyword>
<dbReference type="PROSITE" id="PS50970">
    <property type="entry name" value="HCY"/>
    <property type="match status" value="1"/>
</dbReference>
<dbReference type="SUPFAM" id="SSF82282">
    <property type="entry name" value="Homocysteine S-methyltransferase"/>
    <property type="match status" value="1"/>
</dbReference>
<feature type="binding site" evidence="3">
    <location>
        <position position="224"/>
    </location>
    <ligand>
        <name>Zn(2+)</name>
        <dbReference type="ChEBI" id="CHEBI:29105"/>
    </ligand>
</feature>
<dbReference type="GO" id="GO:0032259">
    <property type="term" value="P:methylation"/>
    <property type="evidence" value="ECO:0007669"/>
    <property type="project" value="UniProtKB-KW"/>
</dbReference>
<evidence type="ECO:0000313" key="5">
    <source>
        <dbReference type="EMBL" id="MBC2835543.1"/>
    </source>
</evidence>